<evidence type="ECO:0000313" key="1">
    <source>
        <dbReference type="Proteomes" id="UP000036681"/>
    </source>
</evidence>
<evidence type="ECO:0000313" key="2">
    <source>
        <dbReference type="WBParaSite" id="ALUE_0002357601-mRNA-1"/>
    </source>
</evidence>
<organism evidence="1 2">
    <name type="scientific">Ascaris lumbricoides</name>
    <name type="common">Giant roundworm</name>
    <dbReference type="NCBI Taxonomy" id="6252"/>
    <lineage>
        <taxon>Eukaryota</taxon>
        <taxon>Metazoa</taxon>
        <taxon>Ecdysozoa</taxon>
        <taxon>Nematoda</taxon>
        <taxon>Chromadorea</taxon>
        <taxon>Rhabditida</taxon>
        <taxon>Spirurina</taxon>
        <taxon>Ascaridomorpha</taxon>
        <taxon>Ascaridoidea</taxon>
        <taxon>Ascarididae</taxon>
        <taxon>Ascaris</taxon>
    </lineage>
</organism>
<keyword evidence="1" id="KW-1185">Reference proteome</keyword>
<name>A0A0M3IXU8_ASCLU</name>
<dbReference type="AlphaFoldDB" id="A0A0M3IXU8"/>
<protein>
    <submittedName>
        <fullName evidence="2">ZP domain-containing protein</fullName>
    </submittedName>
</protein>
<accession>A0A0M3IXU8</accession>
<dbReference type="WBParaSite" id="ALUE_0002357601-mRNA-1">
    <property type="protein sequence ID" value="ALUE_0002357601-mRNA-1"/>
    <property type="gene ID" value="ALUE_0002357601"/>
</dbReference>
<sequence>MSITCIGSICTVSYGLPVLYDRHYYRGRDIFVEFELLCATINGHVYGVHTHDYVFHVHAFAVREHYDVDVVVVDHLIPPHCCSFYLLFSFADDDDHDGDDDDDCRCVDIYRYH</sequence>
<reference evidence="2" key="1">
    <citation type="submission" date="2017-02" db="UniProtKB">
        <authorList>
            <consortium name="WormBaseParasite"/>
        </authorList>
    </citation>
    <scope>IDENTIFICATION</scope>
</reference>
<proteinExistence type="predicted"/>
<dbReference type="Proteomes" id="UP000036681">
    <property type="component" value="Unplaced"/>
</dbReference>